<dbReference type="PANTHER" id="PTHR21262:SF31">
    <property type="entry name" value="GTP PYROPHOSPHOKINASE"/>
    <property type="match status" value="1"/>
</dbReference>
<dbReference type="Pfam" id="PF13328">
    <property type="entry name" value="HD_4"/>
    <property type="match status" value="1"/>
</dbReference>
<dbReference type="FunFam" id="3.30.460.10:FF:000001">
    <property type="entry name" value="GTP pyrophosphokinase RelA"/>
    <property type="match status" value="1"/>
</dbReference>
<dbReference type="CDD" id="cd04876">
    <property type="entry name" value="ACT_RelA-SpoT"/>
    <property type="match status" value="1"/>
</dbReference>
<dbReference type="CDD" id="cd00077">
    <property type="entry name" value="HDc"/>
    <property type="match status" value="1"/>
</dbReference>
<dbReference type="NCBIfam" id="TIGR00691">
    <property type="entry name" value="spoT_relA"/>
    <property type="match status" value="1"/>
</dbReference>
<evidence type="ECO:0000313" key="13">
    <source>
        <dbReference type="EMBL" id="PYY25623.1"/>
    </source>
</evidence>
<feature type="domain" description="HD" evidence="11">
    <location>
        <begin position="103"/>
        <end position="202"/>
    </location>
</feature>
<dbReference type="Proteomes" id="UP000247459">
    <property type="component" value="Unassembled WGS sequence"/>
</dbReference>
<feature type="domain" description="TGS" evidence="12">
    <location>
        <begin position="443"/>
        <end position="504"/>
    </location>
</feature>
<dbReference type="InterPro" id="IPR007685">
    <property type="entry name" value="RelA_SpoT"/>
</dbReference>
<comment type="catalytic activity">
    <reaction evidence="8">
        <text>GTP + ATP = guanosine 3'-diphosphate 5'-triphosphate + AMP</text>
        <dbReference type="Rhea" id="RHEA:22088"/>
        <dbReference type="ChEBI" id="CHEBI:30616"/>
        <dbReference type="ChEBI" id="CHEBI:37565"/>
        <dbReference type="ChEBI" id="CHEBI:142410"/>
        <dbReference type="ChEBI" id="CHEBI:456215"/>
        <dbReference type="EC" id="2.7.6.5"/>
    </reaction>
</comment>
<dbReference type="Gene3D" id="1.10.3210.10">
    <property type="entry name" value="Hypothetical protein af1432"/>
    <property type="match status" value="1"/>
</dbReference>
<dbReference type="GO" id="GO:0008728">
    <property type="term" value="F:GTP diphosphokinase activity"/>
    <property type="evidence" value="ECO:0007669"/>
    <property type="project" value="UniProtKB-EC"/>
</dbReference>
<dbReference type="InterPro" id="IPR004095">
    <property type="entry name" value="TGS"/>
</dbReference>
<dbReference type="InterPro" id="IPR012675">
    <property type="entry name" value="Beta-grasp_dom_sf"/>
</dbReference>
<dbReference type="FunFam" id="1.10.3210.10:FF:000001">
    <property type="entry name" value="GTP pyrophosphokinase RelA"/>
    <property type="match status" value="1"/>
</dbReference>
<dbReference type="InterPro" id="IPR004811">
    <property type="entry name" value="RelA/Spo_fam"/>
</dbReference>
<accession>A0A2W0C0A4</accession>
<dbReference type="InterPro" id="IPR045865">
    <property type="entry name" value="ACT-like_dom_sf"/>
</dbReference>
<dbReference type="InterPro" id="IPR012676">
    <property type="entry name" value="TGS-like"/>
</dbReference>
<evidence type="ECO:0000259" key="10">
    <source>
        <dbReference type="PROSITE" id="PS51671"/>
    </source>
</evidence>
<dbReference type="InterPro" id="IPR003607">
    <property type="entry name" value="HD/PDEase_dom"/>
</dbReference>
<comment type="caution">
    <text evidence="13">The sequence shown here is derived from an EMBL/GenBank/DDBJ whole genome shotgun (WGS) entry which is preliminary data.</text>
</comment>
<dbReference type="InterPro" id="IPR002912">
    <property type="entry name" value="ACT_dom"/>
</dbReference>
<keyword evidence="13" id="KW-0418">Kinase</keyword>
<comment type="similarity">
    <text evidence="9">Belongs to the relA/spoT family.</text>
</comment>
<reference evidence="13 14" key="1">
    <citation type="submission" date="2018-01" db="EMBL/GenBank/DDBJ databases">
        <title>Genome sequence of the PGP bacterium Paenibacillus illinoisensis E3.</title>
        <authorList>
            <person name="Rolli E."/>
            <person name="Marasco R."/>
            <person name="Bessem C."/>
            <person name="Michoud G."/>
            <person name="Gaiarsa S."/>
            <person name="Borin S."/>
            <person name="Daffonchio D."/>
        </authorList>
    </citation>
    <scope>NUCLEOTIDE SEQUENCE [LARGE SCALE GENOMIC DNA]</scope>
    <source>
        <strain evidence="13 14">E3</strain>
    </source>
</reference>
<dbReference type="FunFam" id="3.10.20.30:FF:000002">
    <property type="entry name" value="GTP pyrophosphokinase (RelA/SpoT)"/>
    <property type="match status" value="1"/>
</dbReference>
<dbReference type="EMBL" id="PRLG01000037">
    <property type="protein sequence ID" value="PYY25623.1"/>
    <property type="molecule type" value="Genomic_DNA"/>
</dbReference>
<dbReference type="UniPathway" id="UPA00908">
    <property type="reaction ID" value="UER00884"/>
</dbReference>
<dbReference type="AlphaFoldDB" id="A0A2W0C0A4"/>
<name>A0A2W0C0A4_9BACL</name>
<keyword evidence="4" id="KW-0547">Nucleotide-binding</keyword>
<evidence type="ECO:0000256" key="6">
    <source>
        <dbReference type="ARBA" id="ARBA00032407"/>
    </source>
</evidence>
<evidence type="ECO:0000256" key="8">
    <source>
        <dbReference type="ARBA" id="ARBA00048244"/>
    </source>
</evidence>
<evidence type="ECO:0000256" key="5">
    <source>
        <dbReference type="ARBA" id="ARBA00029754"/>
    </source>
</evidence>
<dbReference type="EC" id="2.7.6.5" evidence="2"/>
<proteinExistence type="inferred from homology"/>
<evidence type="ECO:0000256" key="4">
    <source>
        <dbReference type="ARBA" id="ARBA00023134"/>
    </source>
</evidence>
<evidence type="ECO:0000313" key="14">
    <source>
        <dbReference type="Proteomes" id="UP000247459"/>
    </source>
</evidence>
<keyword evidence="13" id="KW-0808">Transferase</keyword>
<dbReference type="InterPro" id="IPR043519">
    <property type="entry name" value="NT_sf"/>
</dbReference>
<evidence type="ECO:0000256" key="7">
    <source>
        <dbReference type="ARBA" id="ARBA00033308"/>
    </source>
</evidence>
<comment type="function">
    <text evidence="9">In eubacteria ppGpp (guanosine 3'-diphosphate 5'-diphosphate) is a mediator of the stringent response that coordinates a variety of cellular activities in response to changes in nutritional abundance.</text>
</comment>
<dbReference type="Pfam" id="PF02824">
    <property type="entry name" value="TGS"/>
    <property type="match status" value="1"/>
</dbReference>
<dbReference type="Gene3D" id="3.10.20.30">
    <property type="match status" value="1"/>
</dbReference>
<comment type="pathway">
    <text evidence="1">Purine metabolism; ppGpp biosynthesis; ppGpp from GTP: step 1/2.</text>
</comment>
<dbReference type="CDD" id="cd05399">
    <property type="entry name" value="NT_Rel-Spo_like"/>
    <property type="match status" value="1"/>
</dbReference>
<evidence type="ECO:0000256" key="1">
    <source>
        <dbReference type="ARBA" id="ARBA00004976"/>
    </source>
</evidence>
<dbReference type="SMART" id="SM00954">
    <property type="entry name" value="RelA_SpoT"/>
    <property type="match status" value="1"/>
</dbReference>
<dbReference type="Pfam" id="PF13291">
    <property type="entry name" value="ACT_4"/>
    <property type="match status" value="1"/>
</dbReference>
<dbReference type="PANTHER" id="PTHR21262">
    <property type="entry name" value="GUANOSINE-3',5'-BIS DIPHOSPHATE 3'-PYROPHOSPHOHYDROLASE"/>
    <property type="match status" value="1"/>
</dbReference>
<dbReference type="Gene3D" id="3.30.460.10">
    <property type="entry name" value="Beta Polymerase, domain 2"/>
    <property type="match status" value="1"/>
</dbReference>
<protein>
    <recommendedName>
        <fullName evidence="3">GTP pyrophosphokinase</fullName>
        <ecNumber evidence="2">2.7.6.5</ecNumber>
    </recommendedName>
    <alternativeName>
        <fullName evidence="6">(p)ppGpp synthase</fullName>
    </alternativeName>
    <alternativeName>
        <fullName evidence="5">ATP:GTP 3'-pyrophosphotransferase</fullName>
    </alternativeName>
    <alternativeName>
        <fullName evidence="7">ppGpp synthase I</fullName>
    </alternativeName>
</protein>
<dbReference type="GO" id="GO:0005886">
    <property type="term" value="C:plasma membrane"/>
    <property type="evidence" value="ECO:0007669"/>
    <property type="project" value="TreeGrafter"/>
</dbReference>
<dbReference type="GO" id="GO:0005525">
    <property type="term" value="F:GTP binding"/>
    <property type="evidence" value="ECO:0007669"/>
    <property type="project" value="UniProtKB-KW"/>
</dbReference>
<dbReference type="SMART" id="SM00471">
    <property type="entry name" value="HDc"/>
    <property type="match status" value="1"/>
</dbReference>
<dbReference type="SUPFAM" id="SSF81301">
    <property type="entry name" value="Nucleotidyltransferase"/>
    <property type="match status" value="1"/>
</dbReference>
<dbReference type="Pfam" id="PF19296">
    <property type="entry name" value="RelA_AH_RIS"/>
    <property type="match status" value="1"/>
</dbReference>
<dbReference type="SUPFAM" id="SSF109604">
    <property type="entry name" value="HD-domain/PDEase-like"/>
    <property type="match status" value="1"/>
</dbReference>
<dbReference type="PROSITE" id="PS51880">
    <property type="entry name" value="TGS"/>
    <property type="match status" value="1"/>
</dbReference>
<dbReference type="GO" id="GO:0016301">
    <property type="term" value="F:kinase activity"/>
    <property type="evidence" value="ECO:0007669"/>
    <property type="project" value="UniProtKB-KW"/>
</dbReference>
<evidence type="ECO:0000259" key="12">
    <source>
        <dbReference type="PROSITE" id="PS51880"/>
    </source>
</evidence>
<dbReference type="SUPFAM" id="SSF55021">
    <property type="entry name" value="ACT-like"/>
    <property type="match status" value="1"/>
</dbReference>
<evidence type="ECO:0000256" key="9">
    <source>
        <dbReference type="RuleBase" id="RU003847"/>
    </source>
</evidence>
<organism evidence="13 14">
    <name type="scientific">Paenibacillus illinoisensis</name>
    <dbReference type="NCBI Taxonomy" id="59845"/>
    <lineage>
        <taxon>Bacteria</taxon>
        <taxon>Bacillati</taxon>
        <taxon>Bacillota</taxon>
        <taxon>Bacilli</taxon>
        <taxon>Bacillales</taxon>
        <taxon>Paenibacillaceae</taxon>
        <taxon>Paenibacillus</taxon>
    </lineage>
</organism>
<keyword evidence="4" id="KW-0342">GTP-binding</keyword>
<dbReference type="Pfam" id="PF04607">
    <property type="entry name" value="RelA_SpoT"/>
    <property type="match status" value="1"/>
</dbReference>
<evidence type="ECO:0000259" key="11">
    <source>
        <dbReference type="PROSITE" id="PS51831"/>
    </source>
</evidence>
<evidence type="ECO:0000256" key="2">
    <source>
        <dbReference type="ARBA" id="ARBA00013251"/>
    </source>
</evidence>
<dbReference type="InterPro" id="IPR006674">
    <property type="entry name" value="HD_domain"/>
</dbReference>
<dbReference type="InterPro" id="IPR045600">
    <property type="entry name" value="RelA/SpoT_AH_RIS"/>
</dbReference>
<dbReference type="GO" id="GO:0015970">
    <property type="term" value="P:guanosine tetraphosphate biosynthetic process"/>
    <property type="evidence" value="ECO:0007669"/>
    <property type="project" value="UniProtKB-UniPathway"/>
</dbReference>
<feature type="domain" description="ACT" evidence="10">
    <location>
        <begin position="710"/>
        <end position="784"/>
    </location>
</feature>
<dbReference type="Gene3D" id="3.30.70.260">
    <property type="match status" value="1"/>
</dbReference>
<dbReference type="PROSITE" id="PS51671">
    <property type="entry name" value="ACT"/>
    <property type="match status" value="1"/>
</dbReference>
<evidence type="ECO:0000256" key="3">
    <source>
        <dbReference type="ARBA" id="ARBA00019852"/>
    </source>
</evidence>
<sequence>MDGPVINSFKKLDIRSYSPAVDGKRAKRHNYRKLLLRGTCVDAFVTGSILYRKDTEQIRMGIEQLLEKAGAYIKEPDLVRIREAYEFADQAHHGQTRKSGEPYILHPLAVADIVVNMQMDTISIIAALLHDVVEDTTVSLEEIRNHFGNTCAMLVDGLTKLERIQFRSKEEQQNENYRKMFIAMAQDIRVIVIKLADRLHNMRTLKFQSEESQRRISYETLEIFCPIANRLGISAIKWEMEDIALRYLNPQQYYRIANLMHKKRAEREQYIDTVMDGITTKLDEMGIQADLSGRPKHIYSVFKKMTTKNKQFNEIYDLLAIRIIVDNIKDCYATLGIIHTLWKPMPGRFKDYIAMPKANMYQSLHTTVVGPNGEPTEVQIRTWDMHRTAEFGIAAHWAYKEGAATGNNFEDKITFFREILELQNEAQDASEFVESLKMDFFSDLVFVFTPKGEVIELPTGSVPLDFAYRIHTEVGNRTIGAKVNGRIVPLDYHLKTGDIIEILTSKHSYGPSQDWLKIAKSSHARAKIKQWFKKERREENVEKGRESCERELKRMGLDPSAWMTDDKLMEACKKYAFNDIDDMLAAVGFGGITAAQIVTKATEKLRKEQEESSLLELNSEMRELKPAPERKNRPTNGIRVKGIDNLLVRFARCCNPVPGDDIIGYVTRGRGVSVHRSDCPNIPSSGDGEEAARVIEVEWEENIEANYSVDIEITGHDRNGLLNEVLQAVSESKTNISAVTGRTDKNKLALVHVTILIRNTEHLHSVVERIKRVKDVYSVHRIMQ</sequence>
<dbReference type="PROSITE" id="PS51831">
    <property type="entry name" value="HD"/>
    <property type="match status" value="1"/>
</dbReference>
<dbReference type="SUPFAM" id="SSF81271">
    <property type="entry name" value="TGS-like"/>
    <property type="match status" value="1"/>
</dbReference>
<dbReference type="CDD" id="cd01668">
    <property type="entry name" value="TGS_RSH"/>
    <property type="match status" value="1"/>
</dbReference>
<dbReference type="InterPro" id="IPR033655">
    <property type="entry name" value="TGS_RelA/SpoT"/>
</dbReference>
<gene>
    <name evidence="13" type="primary">relA</name>
    <name evidence="13" type="ORF">PIL02S_06631</name>
</gene>